<dbReference type="STRING" id="796925.A0A137PI36"/>
<dbReference type="Pfam" id="PF00400">
    <property type="entry name" value="WD40"/>
    <property type="match status" value="2"/>
</dbReference>
<evidence type="ECO:0000313" key="4">
    <source>
        <dbReference type="EMBL" id="KXN74662.1"/>
    </source>
</evidence>
<dbReference type="SUPFAM" id="SSF50978">
    <property type="entry name" value="WD40 repeat-like"/>
    <property type="match status" value="1"/>
</dbReference>
<keyword evidence="1 3" id="KW-0853">WD repeat</keyword>
<dbReference type="EMBL" id="KQ964421">
    <property type="protein sequence ID" value="KXN74662.1"/>
    <property type="molecule type" value="Genomic_DNA"/>
</dbReference>
<dbReference type="InterPro" id="IPR015943">
    <property type="entry name" value="WD40/YVTN_repeat-like_dom_sf"/>
</dbReference>
<protein>
    <submittedName>
        <fullName evidence="4">WD40 repeat-like protein</fullName>
    </submittedName>
</protein>
<evidence type="ECO:0000313" key="5">
    <source>
        <dbReference type="Proteomes" id="UP000070444"/>
    </source>
</evidence>
<gene>
    <name evidence="4" type="ORF">CONCODRAFT_2217</name>
</gene>
<dbReference type="PROSITE" id="PS50082">
    <property type="entry name" value="WD_REPEATS_2"/>
    <property type="match status" value="2"/>
</dbReference>
<evidence type="ECO:0000256" key="2">
    <source>
        <dbReference type="ARBA" id="ARBA00022737"/>
    </source>
</evidence>
<dbReference type="Proteomes" id="UP000070444">
    <property type="component" value="Unassembled WGS sequence"/>
</dbReference>
<sequence>MTYLNNTTSEAQHNNAQLKLNDFSKYSEDIVHGNMDFYRNWVNQVPFNYKYIHTLKLDENDQKISNPNVFFLPYLGEEVDGSGDTFNIPLMINYNISNAGSAWQSKSDYTLVPFQTINGSVAAESINKFKKIGLKGMQRDQPFYHRCSTSLAAECRNTVIDHDQAMSVYSNNLVRVSKISSDFYQTESTPEILNCSNFTPSKAIAISDNRRAVAGRDGHLALFDSSSPANDNTYNPILLNKIRIPYDNVDFKKAFEVTDLKFSKVSKNLLYGVTSSSQLFLWDSRDASLKISPDMHDGPINSIDSHIFDDNYLLTGGSDRVVKVWDRRKLSSNYSQSSYPSIIVQKHHSQVNQVSWSPMLSDAFASCSDDGTVNIYTADSNFMTKDKIFTHYGHQSPVKSFQWFPLKEGLLSIASISQMNDGTDAILQVWETEPSCFNNLN</sequence>
<evidence type="ECO:0000256" key="3">
    <source>
        <dbReference type="PROSITE-ProRule" id="PRU00221"/>
    </source>
</evidence>
<feature type="repeat" description="WD" evidence="3">
    <location>
        <begin position="344"/>
        <end position="386"/>
    </location>
</feature>
<dbReference type="SMART" id="SM00320">
    <property type="entry name" value="WD40"/>
    <property type="match status" value="4"/>
</dbReference>
<accession>A0A137PI36</accession>
<organism evidence="4 5">
    <name type="scientific">Conidiobolus coronatus (strain ATCC 28846 / CBS 209.66 / NRRL 28638)</name>
    <name type="common">Delacroixia coronata</name>
    <dbReference type="NCBI Taxonomy" id="796925"/>
    <lineage>
        <taxon>Eukaryota</taxon>
        <taxon>Fungi</taxon>
        <taxon>Fungi incertae sedis</taxon>
        <taxon>Zoopagomycota</taxon>
        <taxon>Entomophthoromycotina</taxon>
        <taxon>Entomophthoromycetes</taxon>
        <taxon>Entomophthorales</taxon>
        <taxon>Ancylistaceae</taxon>
        <taxon>Conidiobolus</taxon>
    </lineage>
</organism>
<proteinExistence type="predicted"/>
<keyword evidence="2" id="KW-0677">Repeat</keyword>
<dbReference type="InterPro" id="IPR001680">
    <property type="entry name" value="WD40_rpt"/>
</dbReference>
<feature type="repeat" description="WD" evidence="3">
    <location>
        <begin position="309"/>
        <end position="335"/>
    </location>
</feature>
<dbReference type="Gene3D" id="2.130.10.10">
    <property type="entry name" value="YVTN repeat-like/Quinoprotein amine dehydrogenase"/>
    <property type="match status" value="1"/>
</dbReference>
<dbReference type="PANTHER" id="PTHR22850">
    <property type="entry name" value="WD40 REPEAT FAMILY"/>
    <property type="match status" value="1"/>
</dbReference>
<reference evidence="4 5" key="1">
    <citation type="journal article" date="2015" name="Genome Biol. Evol.">
        <title>Phylogenomic analyses indicate that early fungi evolved digesting cell walls of algal ancestors of land plants.</title>
        <authorList>
            <person name="Chang Y."/>
            <person name="Wang S."/>
            <person name="Sekimoto S."/>
            <person name="Aerts A.L."/>
            <person name="Choi C."/>
            <person name="Clum A."/>
            <person name="LaButti K.M."/>
            <person name="Lindquist E.A."/>
            <person name="Yee Ngan C."/>
            <person name="Ohm R.A."/>
            <person name="Salamov A.A."/>
            <person name="Grigoriev I.V."/>
            <person name="Spatafora J.W."/>
            <person name="Berbee M.L."/>
        </authorList>
    </citation>
    <scope>NUCLEOTIDE SEQUENCE [LARGE SCALE GENOMIC DNA]</scope>
    <source>
        <strain evidence="4 5">NRRL 28638</strain>
    </source>
</reference>
<dbReference type="InterPro" id="IPR036322">
    <property type="entry name" value="WD40_repeat_dom_sf"/>
</dbReference>
<keyword evidence="5" id="KW-1185">Reference proteome</keyword>
<name>A0A137PI36_CONC2</name>
<dbReference type="OrthoDB" id="364224at2759"/>
<dbReference type="AlphaFoldDB" id="A0A137PI36"/>
<dbReference type="InterPro" id="IPR050459">
    <property type="entry name" value="WD_repeat_RBAP46/RBAP48/MSI1"/>
</dbReference>
<evidence type="ECO:0000256" key="1">
    <source>
        <dbReference type="ARBA" id="ARBA00022574"/>
    </source>
</evidence>